<dbReference type="NCBIfam" id="TIGR01907">
    <property type="entry name" value="casE_Cse3"/>
    <property type="match status" value="1"/>
</dbReference>
<dbReference type="SMART" id="SM01101">
    <property type="entry name" value="CRISPR_assoc"/>
    <property type="match status" value="1"/>
</dbReference>
<dbReference type="Proteomes" id="UP000516173">
    <property type="component" value="Chromosome"/>
</dbReference>
<proteinExistence type="predicted"/>
<name>A0A7G1KLU3_9NOCA</name>
<dbReference type="InterPro" id="IPR010179">
    <property type="entry name" value="CRISPR-assoc_prot_Cse3"/>
</dbReference>
<dbReference type="SUPFAM" id="SSF117987">
    <property type="entry name" value="CRISPR-associated protein"/>
    <property type="match status" value="2"/>
</dbReference>
<protein>
    <submittedName>
        <fullName evidence="1">Type I-E CRISPR-associated protein Cas6/Cse3/CasE</fullName>
    </submittedName>
</protein>
<evidence type="ECO:0000313" key="2">
    <source>
        <dbReference type="Proteomes" id="UP000516173"/>
    </source>
</evidence>
<dbReference type="RefSeq" id="WP_187683342.1">
    <property type="nucleotide sequence ID" value="NZ_AP023396.1"/>
</dbReference>
<dbReference type="Gene3D" id="3.30.70.1200">
    <property type="entry name" value="Crispr-associated protein, domain 1"/>
    <property type="match status" value="1"/>
</dbReference>
<dbReference type="GeneID" id="80348491"/>
<accession>A0A7G1KLU3</accession>
<dbReference type="KEGG" id="nwl:NWFMUON74_39990"/>
<gene>
    <name evidence="1" type="ORF">NWFMUON74_39990</name>
</gene>
<evidence type="ECO:0000313" key="1">
    <source>
        <dbReference type="EMBL" id="BCK56227.1"/>
    </source>
</evidence>
<reference evidence="1 2" key="1">
    <citation type="submission" date="2020-08" db="EMBL/GenBank/DDBJ databases">
        <title>Genome Sequencing of Nocardia wallacei strain FMUON74 and assembly.</title>
        <authorList>
            <person name="Toyokawa M."/>
            <person name="Uesaka K."/>
        </authorList>
    </citation>
    <scope>NUCLEOTIDE SEQUENCE [LARGE SCALE GENOMIC DNA]</scope>
    <source>
        <strain evidence="1 2">FMUON74</strain>
    </source>
</reference>
<dbReference type="AlphaFoldDB" id="A0A7G1KLU3"/>
<sequence length="225" mass="25329">MFLTRMALNPRRRGARPLLSSPQAMHAAVMSGFADPGPTDHGRVLWRLDTYSTHRVLLYTASPGKPDYTHLVEQAGWPTTHTWDTRNYDTLLDTLTPGQRWQFRLTANPVHSVRLRDWPDTKPVGHVTADQQQHWLLARAARAGFTILPHSSAPGEYQLTLAERRTHRFRRGENQVTVATATYEGILQVTDPDLLRHTLTHGLGRAKSYGCGLLTLAPPRPAHQP</sequence>
<organism evidence="1 2">
    <name type="scientific">Nocardia wallacei</name>
    <dbReference type="NCBI Taxonomy" id="480035"/>
    <lineage>
        <taxon>Bacteria</taxon>
        <taxon>Bacillati</taxon>
        <taxon>Actinomycetota</taxon>
        <taxon>Actinomycetes</taxon>
        <taxon>Mycobacteriales</taxon>
        <taxon>Nocardiaceae</taxon>
        <taxon>Nocardia</taxon>
    </lineage>
</organism>
<dbReference type="CDD" id="cd09727">
    <property type="entry name" value="Cas6_I-E"/>
    <property type="match status" value="1"/>
</dbReference>
<dbReference type="Pfam" id="PF08798">
    <property type="entry name" value="CRISPR_assoc"/>
    <property type="match status" value="1"/>
</dbReference>
<dbReference type="Gene3D" id="3.30.70.1210">
    <property type="entry name" value="Crispr-associated protein, domain 2"/>
    <property type="match status" value="1"/>
</dbReference>
<dbReference type="EMBL" id="AP023396">
    <property type="protein sequence ID" value="BCK56227.1"/>
    <property type="molecule type" value="Genomic_DNA"/>
</dbReference>
<keyword evidence="2" id="KW-1185">Reference proteome</keyword>